<evidence type="ECO:0000313" key="3">
    <source>
        <dbReference type="Proteomes" id="UP001595387"/>
    </source>
</evidence>
<gene>
    <name evidence="2" type="ORF">ACFODW_10395</name>
</gene>
<feature type="transmembrane region" description="Helical" evidence="1">
    <location>
        <begin position="57"/>
        <end position="86"/>
    </location>
</feature>
<keyword evidence="1" id="KW-1133">Transmembrane helix</keyword>
<keyword evidence="1" id="KW-0472">Membrane</keyword>
<protein>
    <submittedName>
        <fullName evidence="2">YybS family protein</fullName>
    </submittedName>
</protein>
<name>A0ABV7A6V0_9BACI</name>
<keyword evidence="3" id="KW-1185">Reference proteome</keyword>
<dbReference type="Pfam" id="PF09991">
    <property type="entry name" value="DUF2232"/>
    <property type="match status" value="1"/>
</dbReference>
<dbReference type="InterPro" id="IPR018710">
    <property type="entry name" value="DUF2232"/>
</dbReference>
<proteinExistence type="predicted"/>
<feature type="transmembrane region" description="Helical" evidence="1">
    <location>
        <begin position="107"/>
        <end position="130"/>
    </location>
</feature>
<dbReference type="EMBL" id="JBHRRZ010000016">
    <property type="protein sequence ID" value="MFC2948745.1"/>
    <property type="molecule type" value="Genomic_DNA"/>
</dbReference>
<feature type="transmembrane region" description="Helical" evidence="1">
    <location>
        <begin position="173"/>
        <end position="192"/>
    </location>
</feature>
<feature type="transmembrane region" description="Helical" evidence="1">
    <location>
        <begin position="12"/>
        <end position="45"/>
    </location>
</feature>
<comment type="caution">
    <text evidence="2">The sequence shown here is derived from an EMBL/GenBank/DDBJ whole genome shotgun (WGS) entry which is preliminary data.</text>
</comment>
<reference evidence="3" key="1">
    <citation type="journal article" date="2019" name="Int. J. Syst. Evol. Microbiol.">
        <title>The Global Catalogue of Microorganisms (GCM) 10K type strain sequencing project: providing services to taxonomists for standard genome sequencing and annotation.</title>
        <authorList>
            <consortium name="The Broad Institute Genomics Platform"/>
            <consortium name="The Broad Institute Genome Sequencing Center for Infectious Disease"/>
            <person name="Wu L."/>
            <person name="Ma J."/>
        </authorList>
    </citation>
    <scope>NUCLEOTIDE SEQUENCE [LARGE SCALE GENOMIC DNA]</scope>
    <source>
        <strain evidence="3">KCTC 13193</strain>
    </source>
</reference>
<dbReference type="PANTHER" id="PTHR41324">
    <property type="entry name" value="MEMBRANE PROTEIN-RELATED"/>
    <property type="match status" value="1"/>
</dbReference>
<evidence type="ECO:0000313" key="2">
    <source>
        <dbReference type="EMBL" id="MFC2948745.1"/>
    </source>
</evidence>
<sequence length="315" mass="35490">MMNQSKKITDGAMLTGIFVLLLIITAFVPMLNISSMLLLPVPFIIYSSRYSWKPAVIMLLAAIILSLLLATVFSLPVTILMGLGGLVIGTAIHHNVSAYETLARGTLAFVAGLLFVFVFTQFVFQVNWLAELEAMYMESMEMSTDIIGQFSTEEQTQELQAMLEAQISYFTDLFPVLLVVSAVFLALISQWIGYKFMNRLEKKELHFPPFRNLQFPSSLIWVYLAAIILSLIEWEPGSIYSLAAQNLLVLTGLIMAVQGISFVFFYSYQKELSKALPILVVVLVILFPTMLLYFMRILGIIDIGFKLRERMTNDS</sequence>
<feature type="transmembrane region" description="Helical" evidence="1">
    <location>
        <begin position="244"/>
        <end position="266"/>
    </location>
</feature>
<organism evidence="2 3">
    <name type="scientific">Virgibacillus sediminis</name>
    <dbReference type="NCBI Taxonomy" id="202260"/>
    <lineage>
        <taxon>Bacteria</taxon>
        <taxon>Bacillati</taxon>
        <taxon>Bacillota</taxon>
        <taxon>Bacilli</taxon>
        <taxon>Bacillales</taxon>
        <taxon>Bacillaceae</taxon>
        <taxon>Virgibacillus</taxon>
    </lineage>
</organism>
<feature type="transmembrane region" description="Helical" evidence="1">
    <location>
        <begin position="213"/>
        <end position="232"/>
    </location>
</feature>
<keyword evidence="1" id="KW-0812">Transmembrane</keyword>
<evidence type="ECO:0000256" key="1">
    <source>
        <dbReference type="SAM" id="Phobius"/>
    </source>
</evidence>
<feature type="transmembrane region" description="Helical" evidence="1">
    <location>
        <begin position="278"/>
        <end position="301"/>
    </location>
</feature>
<accession>A0ABV7A6V0</accession>
<dbReference type="PANTHER" id="PTHR41324:SF1">
    <property type="entry name" value="DUF2232 DOMAIN-CONTAINING PROTEIN"/>
    <property type="match status" value="1"/>
</dbReference>
<dbReference type="Proteomes" id="UP001595387">
    <property type="component" value="Unassembled WGS sequence"/>
</dbReference>